<evidence type="ECO:0000256" key="9">
    <source>
        <dbReference type="ARBA" id="ARBA00023136"/>
    </source>
</evidence>
<dbReference type="Proteomes" id="UP000243423">
    <property type="component" value="Nucleomorph 2"/>
</dbReference>
<dbReference type="SUPFAM" id="SSF51735">
    <property type="entry name" value="NAD(P)-binding Rossmann-fold domains"/>
    <property type="match status" value="1"/>
</dbReference>
<dbReference type="Gene3D" id="3.40.50.720">
    <property type="entry name" value="NAD(P)-binding Rossmann-like Domain"/>
    <property type="match status" value="1"/>
</dbReference>
<keyword evidence="7 10" id="KW-1133">Transmembrane helix</keyword>
<dbReference type="Gene3D" id="1.20.1530.20">
    <property type="match status" value="1"/>
</dbReference>
<protein>
    <submittedName>
        <fullName evidence="12">Potassium:hydrogen antiporter 1</fullName>
    </submittedName>
</protein>
<feature type="domain" description="RCK N-terminal" evidence="11">
    <location>
        <begin position="545"/>
        <end position="662"/>
    </location>
</feature>
<dbReference type="GO" id="GO:0016020">
    <property type="term" value="C:membrane"/>
    <property type="evidence" value="ECO:0007669"/>
    <property type="project" value="InterPro"/>
</dbReference>
<feature type="transmembrane region" description="Helical" evidence="10">
    <location>
        <begin position="472"/>
        <end position="489"/>
    </location>
</feature>
<dbReference type="FunFam" id="3.40.50.720:FF:000036">
    <property type="entry name" value="Glutathione-regulated potassium-efflux system protein KefB"/>
    <property type="match status" value="1"/>
</dbReference>
<feature type="transmembrane region" description="Helical" evidence="10">
    <location>
        <begin position="171"/>
        <end position="190"/>
    </location>
</feature>
<dbReference type="GO" id="GO:0012505">
    <property type="term" value="C:endomembrane system"/>
    <property type="evidence" value="ECO:0007669"/>
    <property type="project" value="UniProtKB-SubCell"/>
</dbReference>
<keyword evidence="2" id="KW-0813">Transport</keyword>
<dbReference type="GO" id="GO:1902600">
    <property type="term" value="P:proton transmembrane transport"/>
    <property type="evidence" value="ECO:0007669"/>
    <property type="project" value="InterPro"/>
</dbReference>
<geneLocation type="nucleomorph" evidence="12"/>
<dbReference type="Pfam" id="PF00999">
    <property type="entry name" value="Na_H_Exchanger"/>
    <property type="match status" value="1"/>
</dbReference>
<evidence type="ECO:0000256" key="8">
    <source>
        <dbReference type="ARBA" id="ARBA00023065"/>
    </source>
</evidence>
<dbReference type="EMBL" id="CP002173">
    <property type="protein sequence ID" value="AEA38922.1"/>
    <property type="molecule type" value="Genomic_DNA"/>
</dbReference>
<accession>F2HHX6</accession>
<evidence type="ECO:0000256" key="4">
    <source>
        <dbReference type="ARBA" id="ARBA00022538"/>
    </source>
</evidence>
<keyword evidence="6" id="KW-0630">Potassium</keyword>
<feature type="transmembrane region" description="Helical" evidence="10">
    <location>
        <begin position="287"/>
        <end position="310"/>
    </location>
</feature>
<feature type="transmembrane region" description="Helical" evidence="10">
    <location>
        <begin position="501"/>
        <end position="523"/>
    </location>
</feature>
<dbReference type="InterPro" id="IPR006153">
    <property type="entry name" value="Cation/H_exchanger_TM"/>
</dbReference>
<dbReference type="GeneID" id="10447163"/>
<dbReference type="InterPro" id="IPR038770">
    <property type="entry name" value="Na+/solute_symporter_sf"/>
</dbReference>
<feature type="transmembrane region" description="Helical" evidence="10">
    <location>
        <begin position="413"/>
        <end position="432"/>
    </location>
</feature>
<keyword evidence="12" id="KW-0542">Nucleomorph</keyword>
<keyword evidence="8" id="KW-0406">Ion transport</keyword>
<feature type="transmembrane region" description="Helical" evidence="10">
    <location>
        <begin position="197"/>
        <end position="214"/>
    </location>
</feature>
<keyword evidence="3" id="KW-0050">Antiport</keyword>
<dbReference type="GO" id="GO:0015297">
    <property type="term" value="F:antiporter activity"/>
    <property type="evidence" value="ECO:0007669"/>
    <property type="project" value="UniProtKB-KW"/>
</dbReference>
<feature type="transmembrane region" description="Helical" evidence="10">
    <location>
        <begin position="226"/>
        <end position="247"/>
    </location>
</feature>
<dbReference type="PANTHER" id="PTHR46157:SF4">
    <property type="entry name" value="K(+) EFFLUX ANTIPORTER 3, CHLOROPLASTIC"/>
    <property type="match status" value="1"/>
</dbReference>
<gene>
    <name evidence="12" type="primary">kea1</name>
    <name evidence="12" type="ORF">CPARA_2gp264</name>
</gene>
<feature type="transmembrane region" description="Helical" evidence="10">
    <location>
        <begin position="322"/>
        <end position="340"/>
    </location>
</feature>
<feature type="transmembrane region" description="Helical" evidence="10">
    <location>
        <begin position="360"/>
        <end position="393"/>
    </location>
</feature>
<evidence type="ECO:0000259" key="11">
    <source>
        <dbReference type="PROSITE" id="PS51201"/>
    </source>
</evidence>
<sequence length="714" mass="78550">MHNIVVYNSRLKVLYISKKFFYKKMKKNRQHQISSCNYCFSSNYLDIIIKKINSVCIKMSFITKIIFCVYLFNPYNISSYEPIDLVSEHVNKSSLCDFSNQPHDSCVYFDAGLKKIKNCYQNTWFNLKSKTLENVHEINYHIPMSMKDTLVLLFITATVIPLSKHNNISPILGFLLSGLMLGPNGFGLIHQIETSKILAEFGVVFFLFEMGLELSLSRLKSLGLDVFGLGFLQWLLTGSLIGSVFTACHSTIEAATVIGFSLALSSSAFVLQILSERREIGTKFGRASFGILLFQDLAVVPLLVIIPLLSSGKKGIFNLLKALWVAANKAILVLSIMIFGGKALLQPAFRLSASSKSPEAFIATILLTVLAMSTLTESIGLSNTLGAFLAGVLLAETKYKHQVEADIAPLRGLLLGLFFITVGFAIDISLVIGNFRLIICSILILLVVKTFMTIFLGIVFKLNFSDAQKTGLVLAQGGEFAFVTFGLASKRNLISPQFTQLLFLVIALSMSITPLLASIGSNIGNLIENRKKLIGAKKEDINGAKDCVIVIGFGRVGQAVCELLNLKLIRYIAFDLDPSKVIEAKNKGFPVFFGDACRPEVLKAAGIKHPRSIVLTLNDKDKLSKIVNAIRREYSTVQIFARAKDVKHQKILQLCGATAIVPELLESSLLLGGAVLLSHGISIEEVNSLIEDSRKKTLSDAGLEVPSLLFENFD</sequence>
<dbReference type="RefSeq" id="XP_003239820.1">
    <property type="nucleotide sequence ID" value="XM_003239772.1"/>
</dbReference>
<proteinExistence type="predicted"/>
<evidence type="ECO:0000313" key="12">
    <source>
        <dbReference type="EMBL" id="AEA38922.1"/>
    </source>
</evidence>
<evidence type="ECO:0000256" key="10">
    <source>
        <dbReference type="SAM" id="Phobius"/>
    </source>
</evidence>
<evidence type="ECO:0000313" key="13">
    <source>
        <dbReference type="Proteomes" id="UP000243423"/>
    </source>
</evidence>
<organism evidence="12 13">
    <name type="scientific">Cryptomonas paramaecium</name>
    <dbReference type="NCBI Taxonomy" id="2898"/>
    <lineage>
        <taxon>Eukaryota</taxon>
        <taxon>Cryptophyceae</taxon>
        <taxon>Cryptomonadales</taxon>
        <taxon>Cryptomonadaceae</taxon>
        <taxon>Cryptomonas</taxon>
    </lineage>
</organism>
<evidence type="ECO:0000256" key="2">
    <source>
        <dbReference type="ARBA" id="ARBA00022448"/>
    </source>
</evidence>
<evidence type="ECO:0000256" key="7">
    <source>
        <dbReference type="ARBA" id="ARBA00022989"/>
    </source>
</evidence>
<dbReference type="InterPro" id="IPR036291">
    <property type="entry name" value="NAD(P)-bd_dom_sf"/>
</dbReference>
<evidence type="ECO:0000256" key="3">
    <source>
        <dbReference type="ARBA" id="ARBA00022449"/>
    </source>
</evidence>
<dbReference type="AlphaFoldDB" id="F2HHX6"/>
<evidence type="ECO:0000256" key="1">
    <source>
        <dbReference type="ARBA" id="ARBA00004127"/>
    </source>
</evidence>
<name>F2HHX6_9CRYP</name>
<dbReference type="PANTHER" id="PTHR46157">
    <property type="entry name" value="K(+) EFFLUX ANTIPORTER 3, CHLOROPLASTIC"/>
    <property type="match status" value="1"/>
</dbReference>
<dbReference type="Pfam" id="PF02254">
    <property type="entry name" value="TrkA_N"/>
    <property type="match status" value="1"/>
</dbReference>
<feature type="transmembrane region" description="Helical" evidence="10">
    <location>
        <begin position="254"/>
        <end position="275"/>
    </location>
</feature>
<keyword evidence="4" id="KW-0633">Potassium transport</keyword>
<comment type="subcellular location">
    <subcellularLocation>
        <location evidence="1">Endomembrane system</location>
        <topology evidence="1">Multi-pass membrane protein</topology>
    </subcellularLocation>
</comment>
<dbReference type="InterPro" id="IPR003148">
    <property type="entry name" value="RCK_N"/>
</dbReference>
<dbReference type="GO" id="GO:0006813">
    <property type="term" value="P:potassium ion transport"/>
    <property type="evidence" value="ECO:0007669"/>
    <property type="project" value="UniProtKB-KW"/>
</dbReference>
<keyword evidence="9 10" id="KW-0472">Membrane</keyword>
<dbReference type="PROSITE" id="PS51201">
    <property type="entry name" value="RCK_N"/>
    <property type="match status" value="1"/>
</dbReference>
<reference evidence="12 13" key="1">
    <citation type="journal article" date="2011" name="Genome Biol. Evol.">
        <title>Complete nucleomorph genome sequence of the nonphotosynthetic alga Cryptomonas paramecium reveals a core nucleomorph gene set.</title>
        <authorList>
            <person name="Tanifuji G."/>
            <person name="Onodera N.T."/>
            <person name="Wheeler T.J."/>
            <person name="Dlutek M."/>
            <person name="Donaher N."/>
            <person name="Archibald J.M."/>
        </authorList>
    </citation>
    <scope>NUCLEOTIDE SEQUENCE [LARGE SCALE GENOMIC DNA]</scope>
    <source>
        <strain evidence="12 13">CCAP977/2A</strain>
    </source>
</reference>
<feature type="transmembrane region" description="Helical" evidence="10">
    <location>
        <begin position="438"/>
        <end position="460"/>
    </location>
</feature>
<evidence type="ECO:0000256" key="5">
    <source>
        <dbReference type="ARBA" id="ARBA00022692"/>
    </source>
</evidence>
<evidence type="ECO:0000256" key="6">
    <source>
        <dbReference type="ARBA" id="ARBA00022958"/>
    </source>
</evidence>
<keyword evidence="5 10" id="KW-0812">Transmembrane</keyword>